<accession>A0AC61L6A1</accession>
<evidence type="ECO:0000313" key="2">
    <source>
        <dbReference type="Proteomes" id="UP000248329"/>
    </source>
</evidence>
<evidence type="ECO:0000313" key="1">
    <source>
        <dbReference type="EMBL" id="PXF61962.1"/>
    </source>
</evidence>
<protein>
    <submittedName>
        <fullName evidence="1">Uncharacterized protein</fullName>
    </submittedName>
</protein>
<dbReference type="Proteomes" id="UP000248329">
    <property type="component" value="Unassembled WGS sequence"/>
</dbReference>
<name>A0AC61L6A1_9EURY</name>
<proteinExistence type="predicted"/>
<dbReference type="EMBL" id="PQXF01000002">
    <property type="protein sequence ID" value="PXF61962.1"/>
    <property type="molecule type" value="Genomic_DNA"/>
</dbReference>
<reference evidence="1" key="1">
    <citation type="submission" date="2018-01" db="EMBL/GenBank/DDBJ databases">
        <authorList>
            <person name="Krukenberg V."/>
        </authorList>
    </citation>
    <scope>NUCLEOTIDE SEQUENCE</scope>
    <source>
        <strain evidence="1">E20ANME2</strain>
    </source>
</reference>
<organism evidence="1 2">
    <name type="scientific">Candidatus Methanogaster sp</name>
    <dbReference type="NCBI Taxonomy" id="3386292"/>
    <lineage>
        <taxon>Archaea</taxon>
        <taxon>Methanobacteriati</taxon>
        <taxon>Methanobacteriota</taxon>
        <taxon>Stenosarchaea group</taxon>
        <taxon>Methanomicrobia</taxon>
        <taxon>Methanosarcinales</taxon>
        <taxon>ANME-2 cluster</taxon>
        <taxon>Candidatus Methanogasteraceae</taxon>
        <taxon>Candidatus Methanogaster</taxon>
    </lineage>
</organism>
<comment type="caution">
    <text evidence="1">The sequence shown here is derived from an EMBL/GenBank/DDBJ whole genome shotgun (WGS) entry which is preliminary data.</text>
</comment>
<sequence length="104" mass="11426">MRSLKFPILLRLPMRIYNGLRKPKKITIIGQELAGEIESVGKDVKLFNKGDQVFAATDFGFGAYAEYICLPEEGVVAIKPANMTYEGAVAVPVGGLNALHFLRK</sequence>
<gene>
    <name evidence="1" type="ORF">C4B59_01670</name>
</gene>